<reference evidence="2 3" key="1">
    <citation type="journal article" date="2021" name="Sci. Rep.">
        <title>Chromosome anchoring in Senegalese sole (Solea senegalensis) reveals sex-associated markers and genome rearrangements in flatfish.</title>
        <authorList>
            <person name="Guerrero-Cozar I."/>
            <person name="Gomez-Garrido J."/>
            <person name="Berbel C."/>
            <person name="Martinez-Blanch J.F."/>
            <person name="Alioto T."/>
            <person name="Claros M.G."/>
            <person name="Gagnaire P.A."/>
            <person name="Manchado M."/>
        </authorList>
    </citation>
    <scope>NUCLEOTIDE SEQUENCE [LARGE SCALE GENOMIC DNA]</scope>
    <source>
        <strain evidence="2">Sse05_10M</strain>
    </source>
</reference>
<feature type="compositionally biased region" description="Polar residues" evidence="1">
    <location>
        <begin position="123"/>
        <end position="133"/>
    </location>
</feature>
<gene>
    <name evidence="2" type="ORF">JOB18_005278</name>
</gene>
<dbReference type="AlphaFoldDB" id="A0AAV6PYE4"/>
<feature type="compositionally biased region" description="Acidic residues" evidence="1">
    <location>
        <begin position="141"/>
        <end position="150"/>
    </location>
</feature>
<dbReference type="Proteomes" id="UP000693946">
    <property type="component" value="Linkage Group LG8"/>
</dbReference>
<keyword evidence="3" id="KW-1185">Reference proteome</keyword>
<accession>A0AAV6PYE4</accession>
<protein>
    <submittedName>
        <fullName evidence="2">Uncharacterized protein</fullName>
    </submittedName>
</protein>
<name>A0AAV6PYE4_SOLSE</name>
<evidence type="ECO:0000256" key="1">
    <source>
        <dbReference type="SAM" id="MobiDB-lite"/>
    </source>
</evidence>
<proteinExistence type="predicted"/>
<dbReference type="EMBL" id="JAGKHQ010000020">
    <property type="protein sequence ID" value="KAG7478664.1"/>
    <property type="molecule type" value="Genomic_DNA"/>
</dbReference>
<evidence type="ECO:0000313" key="2">
    <source>
        <dbReference type="EMBL" id="KAG7478664.1"/>
    </source>
</evidence>
<organism evidence="2 3">
    <name type="scientific">Solea senegalensis</name>
    <name type="common">Senegalese sole</name>
    <dbReference type="NCBI Taxonomy" id="28829"/>
    <lineage>
        <taxon>Eukaryota</taxon>
        <taxon>Metazoa</taxon>
        <taxon>Chordata</taxon>
        <taxon>Craniata</taxon>
        <taxon>Vertebrata</taxon>
        <taxon>Euteleostomi</taxon>
        <taxon>Actinopterygii</taxon>
        <taxon>Neopterygii</taxon>
        <taxon>Teleostei</taxon>
        <taxon>Neoteleostei</taxon>
        <taxon>Acanthomorphata</taxon>
        <taxon>Carangaria</taxon>
        <taxon>Pleuronectiformes</taxon>
        <taxon>Pleuronectoidei</taxon>
        <taxon>Soleidae</taxon>
        <taxon>Solea</taxon>
    </lineage>
</organism>
<comment type="caution">
    <text evidence="2">The sequence shown here is derived from an EMBL/GenBank/DDBJ whole genome shotgun (WGS) entry which is preliminary data.</text>
</comment>
<sequence>MEVTCTYVSSAAAENAEVFFFQSIRHECITLRLNNRREPDTGDNKVLKSFHSPQPVQADVNSYERLKKKKKKKTEWRRCEAEHLQLALTIPAPFCGSLSSSHKQQLVVGHVRNAMRRRDVLHHSTTPLSVATETQRRKVGEEEEEDRTIK</sequence>
<evidence type="ECO:0000313" key="3">
    <source>
        <dbReference type="Proteomes" id="UP000693946"/>
    </source>
</evidence>
<feature type="region of interest" description="Disordered" evidence="1">
    <location>
        <begin position="120"/>
        <end position="150"/>
    </location>
</feature>